<name>A0A401QAE0_SCYTO</name>
<dbReference type="InterPro" id="IPR042538">
    <property type="entry name" value="Nucleoporin_Nup155_C_3"/>
</dbReference>
<dbReference type="STRING" id="75743.A0A401QAE0"/>
<reference evidence="6 7" key="1">
    <citation type="journal article" date="2018" name="Nat. Ecol. Evol.">
        <title>Shark genomes provide insights into elasmobranch evolution and the origin of vertebrates.</title>
        <authorList>
            <person name="Hara Y"/>
            <person name="Yamaguchi K"/>
            <person name="Onimaru K"/>
            <person name="Kadota M"/>
            <person name="Koyanagi M"/>
            <person name="Keeley SD"/>
            <person name="Tatsumi K"/>
            <person name="Tanaka K"/>
            <person name="Motone F"/>
            <person name="Kageyama Y"/>
            <person name="Nozu R"/>
            <person name="Adachi N"/>
            <person name="Nishimura O"/>
            <person name="Nakagawa R"/>
            <person name="Tanegashima C"/>
            <person name="Kiyatake I"/>
            <person name="Matsumoto R"/>
            <person name="Murakumo K"/>
            <person name="Nishida K"/>
            <person name="Terakita A"/>
            <person name="Kuratani S"/>
            <person name="Sato K"/>
            <person name="Hyodo S Kuraku.S."/>
        </authorList>
    </citation>
    <scope>NUCLEOTIDE SEQUENCE [LARGE SCALE GENOMIC DNA]</scope>
</reference>
<comment type="caution">
    <text evidence="6">The sequence shown here is derived from an EMBL/GenBank/DDBJ whole genome shotgun (WGS) entry which is preliminary data.</text>
</comment>
<evidence type="ECO:0000256" key="2">
    <source>
        <dbReference type="ARBA" id="ARBA00022448"/>
    </source>
</evidence>
<feature type="compositionally biased region" description="Basic and acidic residues" evidence="4">
    <location>
        <begin position="109"/>
        <end position="125"/>
    </location>
</feature>
<evidence type="ECO:0000259" key="5">
    <source>
        <dbReference type="Pfam" id="PF03177"/>
    </source>
</evidence>
<feature type="region of interest" description="Disordered" evidence="4">
    <location>
        <begin position="102"/>
        <end position="125"/>
    </location>
</feature>
<keyword evidence="2" id="KW-0813">Transport</keyword>
<evidence type="ECO:0000313" key="6">
    <source>
        <dbReference type="EMBL" id="GCB82345.1"/>
    </source>
</evidence>
<accession>A0A401QAE0</accession>
<dbReference type="GO" id="GO:0036228">
    <property type="term" value="P:protein localization to nuclear inner membrane"/>
    <property type="evidence" value="ECO:0007669"/>
    <property type="project" value="TreeGrafter"/>
</dbReference>
<evidence type="ECO:0000256" key="1">
    <source>
        <dbReference type="ARBA" id="ARBA00004123"/>
    </source>
</evidence>
<dbReference type="OrthoDB" id="338970at2759"/>
<dbReference type="InterPro" id="IPR007187">
    <property type="entry name" value="Nucleoporin_Nup133/Nup155_C"/>
</dbReference>
<keyword evidence="7" id="KW-1185">Reference proteome</keyword>
<dbReference type="InterPro" id="IPR004870">
    <property type="entry name" value="Nucleoporin_Nup155"/>
</dbReference>
<sequence length="125" mass="14128">LYGEFADHFRLSECKLAIIHCAGHSDIILVQTLWQEIIEKELADSRLMNCTDRMQTLSMKLVSLGKLYAGTPRYFPLDAVSQQCEQAGERFNQLTAHSAGQSNIVNLQNREEEGVSEEKEGVREV</sequence>
<evidence type="ECO:0000256" key="4">
    <source>
        <dbReference type="SAM" id="MobiDB-lite"/>
    </source>
</evidence>
<keyword evidence="3" id="KW-0539">Nucleus</keyword>
<dbReference type="GO" id="GO:0017056">
    <property type="term" value="F:structural constituent of nuclear pore"/>
    <property type="evidence" value="ECO:0007669"/>
    <property type="project" value="InterPro"/>
</dbReference>
<proteinExistence type="predicted"/>
<dbReference type="PANTHER" id="PTHR10350:SF6">
    <property type="entry name" value="NUCLEAR PORE COMPLEX PROTEIN NUP155"/>
    <property type="match status" value="1"/>
</dbReference>
<evidence type="ECO:0000256" key="3">
    <source>
        <dbReference type="ARBA" id="ARBA00023242"/>
    </source>
</evidence>
<protein>
    <recommendedName>
        <fullName evidence="5">Nucleoporin Nup133/Nup155-like C-terminal domain-containing protein</fullName>
    </recommendedName>
</protein>
<dbReference type="GO" id="GO:0006606">
    <property type="term" value="P:protein import into nucleus"/>
    <property type="evidence" value="ECO:0007669"/>
    <property type="project" value="TreeGrafter"/>
</dbReference>
<dbReference type="Pfam" id="PF03177">
    <property type="entry name" value="Nucleoporin_C"/>
    <property type="match status" value="1"/>
</dbReference>
<dbReference type="GO" id="GO:0000972">
    <property type="term" value="P:transcription-dependent tethering of RNA polymerase II gene DNA at nuclear periphery"/>
    <property type="evidence" value="ECO:0007669"/>
    <property type="project" value="TreeGrafter"/>
</dbReference>
<comment type="subcellular location">
    <subcellularLocation>
        <location evidence="1">Nucleus</location>
    </subcellularLocation>
</comment>
<dbReference type="EMBL" id="BFAA01027309">
    <property type="protein sequence ID" value="GCB82345.1"/>
    <property type="molecule type" value="Genomic_DNA"/>
</dbReference>
<dbReference type="GO" id="GO:0006405">
    <property type="term" value="P:RNA export from nucleus"/>
    <property type="evidence" value="ECO:0007669"/>
    <property type="project" value="TreeGrafter"/>
</dbReference>
<feature type="domain" description="Nucleoporin Nup133/Nup155-like C-terminal" evidence="5">
    <location>
        <begin position="1"/>
        <end position="86"/>
    </location>
</feature>
<dbReference type="Gene3D" id="1.20.120.1880">
    <property type="entry name" value="Nucleoporin, helical C-terminal domain"/>
    <property type="match status" value="1"/>
</dbReference>
<dbReference type="AlphaFoldDB" id="A0A401QAE0"/>
<feature type="non-terminal residue" evidence="6">
    <location>
        <position position="1"/>
    </location>
</feature>
<organism evidence="6 7">
    <name type="scientific">Scyliorhinus torazame</name>
    <name type="common">Cloudy catshark</name>
    <name type="synonym">Catulus torazame</name>
    <dbReference type="NCBI Taxonomy" id="75743"/>
    <lineage>
        <taxon>Eukaryota</taxon>
        <taxon>Metazoa</taxon>
        <taxon>Chordata</taxon>
        <taxon>Craniata</taxon>
        <taxon>Vertebrata</taxon>
        <taxon>Chondrichthyes</taxon>
        <taxon>Elasmobranchii</taxon>
        <taxon>Galeomorphii</taxon>
        <taxon>Galeoidea</taxon>
        <taxon>Carcharhiniformes</taxon>
        <taxon>Scyliorhinidae</taxon>
        <taxon>Scyliorhinus</taxon>
    </lineage>
</organism>
<dbReference type="Proteomes" id="UP000288216">
    <property type="component" value="Unassembled WGS sequence"/>
</dbReference>
<dbReference type="GO" id="GO:0044611">
    <property type="term" value="C:nuclear pore inner ring"/>
    <property type="evidence" value="ECO:0007669"/>
    <property type="project" value="TreeGrafter"/>
</dbReference>
<dbReference type="PANTHER" id="PTHR10350">
    <property type="entry name" value="NUCLEAR PORE COMPLEX PROTEIN NUP155"/>
    <property type="match status" value="1"/>
</dbReference>
<evidence type="ECO:0000313" key="7">
    <source>
        <dbReference type="Proteomes" id="UP000288216"/>
    </source>
</evidence>
<gene>
    <name evidence="6" type="ORF">scyTo_0023214</name>
</gene>